<accession>A0A5B1CFT0</accession>
<keyword evidence="1 2" id="KW-0663">Pyridoxal phosphate</keyword>
<dbReference type="InterPro" id="IPR029066">
    <property type="entry name" value="PLP-binding_barrel"/>
</dbReference>
<feature type="domain" description="Alanine racemase N-terminal" evidence="5">
    <location>
        <begin position="24"/>
        <end position="234"/>
    </location>
</feature>
<evidence type="ECO:0000313" key="7">
    <source>
        <dbReference type="Proteomes" id="UP000322699"/>
    </source>
</evidence>
<dbReference type="Pfam" id="PF01168">
    <property type="entry name" value="Ala_racemase_N"/>
    <property type="match status" value="1"/>
</dbReference>
<evidence type="ECO:0000256" key="2">
    <source>
        <dbReference type="HAMAP-Rule" id="MF_02087"/>
    </source>
</evidence>
<evidence type="ECO:0000313" key="6">
    <source>
        <dbReference type="EMBL" id="KAA1258353.1"/>
    </source>
</evidence>
<keyword evidence="7" id="KW-1185">Reference proteome</keyword>
<dbReference type="Gene3D" id="3.20.20.10">
    <property type="entry name" value="Alanine racemase"/>
    <property type="match status" value="1"/>
</dbReference>
<dbReference type="HAMAP" id="MF_02087">
    <property type="entry name" value="PLP_homeostasis"/>
    <property type="match status" value="1"/>
</dbReference>
<dbReference type="InterPro" id="IPR011078">
    <property type="entry name" value="PyrdxlP_homeostasis"/>
</dbReference>
<comment type="caution">
    <text evidence="6">The sequence shown here is derived from an EMBL/GenBank/DDBJ whole genome shotgun (WGS) entry which is preliminary data.</text>
</comment>
<dbReference type="Proteomes" id="UP000322699">
    <property type="component" value="Unassembled WGS sequence"/>
</dbReference>
<dbReference type="RefSeq" id="WP_068261620.1">
    <property type="nucleotide sequence ID" value="NZ_LWSK01000027.1"/>
</dbReference>
<evidence type="ECO:0000256" key="3">
    <source>
        <dbReference type="PIRSR" id="PIRSR004848-1"/>
    </source>
</evidence>
<dbReference type="OrthoDB" id="9804072at2"/>
<feature type="modified residue" description="N6-(pyridoxal phosphate)lysine" evidence="2 3">
    <location>
        <position position="44"/>
    </location>
</feature>
<dbReference type="PANTHER" id="PTHR10146:SF14">
    <property type="entry name" value="PYRIDOXAL PHOSPHATE HOMEOSTASIS PROTEIN"/>
    <property type="match status" value="1"/>
</dbReference>
<comment type="similarity">
    <text evidence="2 4">Belongs to the pyridoxal phosphate-binding protein YggS/PROSC family.</text>
</comment>
<name>A0A5B1CFT0_9BACT</name>
<proteinExistence type="inferred from homology"/>
<dbReference type="GO" id="GO:0030170">
    <property type="term" value="F:pyridoxal phosphate binding"/>
    <property type="evidence" value="ECO:0007669"/>
    <property type="project" value="UniProtKB-UniRule"/>
</dbReference>
<protein>
    <recommendedName>
        <fullName evidence="2">Pyridoxal phosphate homeostasis protein</fullName>
        <shortName evidence="2">PLP homeostasis protein</shortName>
    </recommendedName>
</protein>
<comment type="function">
    <text evidence="2">Pyridoxal 5'-phosphate (PLP)-binding protein, which is involved in PLP homeostasis.</text>
</comment>
<dbReference type="EMBL" id="VRLW01000001">
    <property type="protein sequence ID" value="KAA1258353.1"/>
    <property type="molecule type" value="Genomic_DNA"/>
</dbReference>
<comment type="cofactor">
    <cofactor evidence="3">
        <name>pyridoxal 5'-phosphate</name>
        <dbReference type="ChEBI" id="CHEBI:597326"/>
    </cofactor>
</comment>
<reference evidence="6 7" key="1">
    <citation type="submission" date="2019-08" db="EMBL/GenBank/DDBJ databases">
        <title>Deep-cultivation of Planctomycetes and their phenomic and genomic characterization uncovers novel biology.</title>
        <authorList>
            <person name="Wiegand S."/>
            <person name="Jogler M."/>
            <person name="Boedeker C."/>
            <person name="Pinto D."/>
            <person name="Vollmers J."/>
            <person name="Rivas-Marin E."/>
            <person name="Kohn T."/>
            <person name="Peeters S.H."/>
            <person name="Heuer A."/>
            <person name="Rast P."/>
            <person name="Oberbeckmann S."/>
            <person name="Bunk B."/>
            <person name="Jeske O."/>
            <person name="Meyerdierks A."/>
            <person name="Storesund J.E."/>
            <person name="Kallscheuer N."/>
            <person name="Luecker S."/>
            <person name="Lage O.M."/>
            <person name="Pohl T."/>
            <person name="Merkel B.J."/>
            <person name="Hornburger P."/>
            <person name="Mueller R.-W."/>
            <person name="Bruemmer F."/>
            <person name="Labrenz M."/>
            <person name="Spormann A.M."/>
            <person name="Op Den Camp H."/>
            <person name="Overmann J."/>
            <person name="Amann R."/>
            <person name="Jetten M.S.M."/>
            <person name="Mascher T."/>
            <person name="Medema M.H."/>
            <person name="Devos D.P."/>
            <person name="Kaster A.-K."/>
            <person name="Ovreas L."/>
            <person name="Rohde M."/>
            <person name="Galperin M.Y."/>
            <person name="Jogler C."/>
        </authorList>
    </citation>
    <scope>NUCLEOTIDE SEQUENCE [LARGE SCALE GENOMIC DNA]</scope>
    <source>
        <strain evidence="6 7">LF1</strain>
    </source>
</reference>
<dbReference type="InterPro" id="IPR001608">
    <property type="entry name" value="Ala_racemase_N"/>
</dbReference>
<organism evidence="6 7">
    <name type="scientific">Rubripirellula obstinata</name>
    <dbReference type="NCBI Taxonomy" id="406547"/>
    <lineage>
        <taxon>Bacteria</taxon>
        <taxon>Pseudomonadati</taxon>
        <taxon>Planctomycetota</taxon>
        <taxon>Planctomycetia</taxon>
        <taxon>Pirellulales</taxon>
        <taxon>Pirellulaceae</taxon>
        <taxon>Rubripirellula</taxon>
    </lineage>
</organism>
<evidence type="ECO:0000256" key="4">
    <source>
        <dbReference type="RuleBase" id="RU004514"/>
    </source>
</evidence>
<gene>
    <name evidence="6" type="ORF">LF1_08710</name>
</gene>
<sequence length="241" mass="26080">MSGLGQQHRDRIAANWAAVVNDVANAATAAGRSPGDVKIIGVTKYVDAETTAALVDAGCYDLGENRPQVLWEKAESEWIDDSVRWHIIGHLQRNKVRRTLRHSPIIHSIDSSRLLDAIATESVAQNKTTDAMLEVNISGDDAKTGMNVDELKSLLEKFGPSAGGVRVIGLMAMAGWGTEVDQARDQFAKVRALSDQLKDQTEHPLTELSMGMSGDFQAAIAEGSTMVRIGSRLFEGVMDAH</sequence>
<evidence type="ECO:0000259" key="5">
    <source>
        <dbReference type="Pfam" id="PF01168"/>
    </source>
</evidence>
<dbReference type="AlphaFoldDB" id="A0A5B1CFT0"/>
<dbReference type="SUPFAM" id="SSF51419">
    <property type="entry name" value="PLP-binding barrel"/>
    <property type="match status" value="1"/>
</dbReference>
<evidence type="ECO:0000256" key="1">
    <source>
        <dbReference type="ARBA" id="ARBA00022898"/>
    </source>
</evidence>
<dbReference type="CDD" id="cd00635">
    <property type="entry name" value="PLPDE_III_YBL036c_like"/>
    <property type="match status" value="1"/>
</dbReference>
<dbReference type="PIRSF" id="PIRSF004848">
    <property type="entry name" value="YBL036c_PLPDEIII"/>
    <property type="match status" value="1"/>
</dbReference>
<dbReference type="NCBIfam" id="TIGR00044">
    <property type="entry name" value="YggS family pyridoxal phosphate-dependent enzyme"/>
    <property type="match status" value="1"/>
</dbReference>
<dbReference type="PANTHER" id="PTHR10146">
    <property type="entry name" value="PROLINE SYNTHETASE CO-TRANSCRIBED BACTERIAL HOMOLOG PROTEIN"/>
    <property type="match status" value="1"/>
</dbReference>